<dbReference type="AlphaFoldDB" id="A0AA39GHW7"/>
<comment type="similarity">
    <text evidence="2">Belongs to the MSOX/MTOX family.</text>
</comment>
<proteinExistence type="inferred from homology"/>
<evidence type="ECO:0000256" key="1">
    <source>
        <dbReference type="ARBA" id="ARBA00001974"/>
    </source>
</evidence>
<evidence type="ECO:0000256" key="2">
    <source>
        <dbReference type="ARBA" id="ARBA00010989"/>
    </source>
</evidence>
<keyword evidence="6" id="KW-0560">Oxidoreductase</keyword>
<dbReference type="GO" id="GO:0008115">
    <property type="term" value="F:sarcosine oxidase activity"/>
    <property type="evidence" value="ECO:0007669"/>
    <property type="project" value="UniProtKB-EC"/>
</dbReference>
<feature type="domain" description="FAD dependent oxidoreductase" evidence="8">
    <location>
        <begin position="5"/>
        <end position="369"/>
    </location>
</feature>
<dbReference type="InterPro" id="IPR006076">
    <property type="entry name" value="FAD-dep_OxRdtase"/>
</dbReference>
<dbReference type="InterPro" id="IPR036188">
    <property type="entry name" value="FAD/NAD-bd_sf"/>
</dbReference>
<reference evidence="9" key="1">
    <citation type="submission" date="2022-10" db="EMBL/GenBank/DDBJ databases">
        <title>Determination and structural analysis of whole genome sequence of Sarocladium strictum F4-1.</title>
        <authorList>
            <person name="Hu L."/>
            <person name="Jiang Y."/>
        </authorList>
    </citation>
    <scope>NUCLEOTIDE SEQUENCE</scope>
    <source>
        <strain evidence="9">F4-1</strain>
    </source>
</reference>
<gene>
    <name evidence="9" type="ORF">NLU13_6234</name>
</gene>
<name>A0AA39GHW7_SARSR</name>
<evidence type="ECO:0000256" key="5">
    <source>
        <dbReference type="ARBA" id="ARBA00022827"/>
    </source>
</evidence>
<comment type="caution">
    <text evidence="9">The sequence shown here is derived from an EMBL/GenBank/DDBJ whole genome shotgun (WGS) entry which is preliminary data.</text>
</comment>
<dbReference type="GO" id="GO:0050660">
    <property type="term" value="F:flavin adenine dinucleotide binding"/>
    <property type="evidence" value="ECO:0007669"/>
    <property type="project" value="InterPro"/>
</dbReference>
<dbReference type="Gene3D" id="3.50.50.60">
    <property type="entry name" value="FAD/NAD(P)-binding domain"/>
    <property type="match status" value="1"/>
</dbReference>
<dbReference type="PANTHER" id="PTHR10961">
    <property type="entry name" value="PEROXISOMAL SARCOSINE OXIDASE"/>
    <property type="match status" value="1"/>
</dbReference>
<sequence>MTEYDVAVVGLGVLGSAAAFHASLKGVKVLGLEQYDFGNVHGASHDTSRIVRTSYGSPEYVALARAAYRDWAHLEEKSGIEMLTITGGVVFFPKTVSKEEATQVEAGAFAESMTAREFVRSLNENNIPYELLSSDEANARWPQFNVPSGVDTVYTADSGIVHAARSVSAMQHQARAHGAVLKEHTRVDRLVPYPDGVLIETSRGQFRAKKVILTPDAWANHLLKPLGAEIPLTVMQEQVTYFKPEKPQQYAPESFPVWIYAGSQYFYGFPTYGEPTIKVGQDMACNYMTPEERTFEPSPKILENTERLTSSLIPGKGRALRTVTCQYAITPDRQFVISPLTDHKNIILGLGGGHAFKFAPAIGRVLAELAVDGKTDEDISKFGIPKKAPASKL</sequence>
<dbReference type="Gene3D" id="3.30.9.10">
    <property type="entry name" value="D-Amino Acid Oxidase, subunit A, domain 2"/>
    <property type="match status" value="1"/>
</dbReference>
<dbReference type="EMBL" id="JAPDFR010000005">
    <property type="protein sequence ID" value="KAK0386397.1"/>
    <property type="molecule type" value="Genomic_DNA"/>
</dbReference>
<dbReference type="SUPFAM" id="SSF51905">
    <property type="entry name" value="FAD/NAD(P)-binding domain"/>
    <property type="match status" value="1"/>
</dbReference>
<evidence type="ECO:0000313" key="9">
    <source>
        <dbReference type="EMBL" id="KAK0386397.1"/>
    </source>
</evidence>
<comment type="catalytic activity">
    <reaction evidence="7">
        <text>sarcosine + O2 + H2O = formaldehyde + glycine + H2O2</text>
        <dbReference type="Rhea" id="RHEA:13313"/>
        <dbReference type="ChEBI" id="CHEBI:15377"/>
        <dbReference type="ChEBI" id="CHEBI:15379"/>
        <dbReference type="ChEBI" id="CHEBI:16240"/>
        <dbReference type="ChEBI" id="CHEBI:16842"/>
        <dbReference type="ChEBI" id="CHEBI:57305"/>
        <dbReference type="ChEBI" id="CHEBI:57433"/>
        <dbReference type="EC" id="1.5.3.1"/>
    </reaction>
</comment>
<dbReference type="Pfam" id="PF01266">
    <property type="entry name" value="DAO"/>
    <property type="match status" value="1"/>
</dbReference>
<evidence type="ECO:0000256" key="3">
    <source>
        <dbReference type="ARBA" id="ARBA00012769"/>
    </source>
</evidence>
<evidence type="ECO:0000259" key="8">
    <source>
        <dbReference type="Pfam" id="PF01266"/>
    </source>
</evidence>
<evidence type="ECO:0000256" key="7">
    <source>
        <dbReference type="ARBA" id="ARBA00052742"/>
    </source>
</evidence>
<keyword evidence="10" id="KW-1185">Reference proteome</keyword>
<evidence type="ECO:0000256" key="6">
    <source>
        <dbReference type="ARBA" id="ARBA00023002"/>
    </source>
</evidence>
<dbReference type="FunFam" id="3.50.50.60:FF:000189">
    <property type="entry name" value="Monomeric sarcosine oxidase"/>
    <property type="match status" value="1"/>
</dbReference>
<evidence type="ECO:0000313" key="10">
    <source>
        <dbReference type="Proteomes" id="UP001175261"/>
    </source>
</evidence>
<comment type="cofactor">
    <cofactor evidence="1">
        <name>FAD</name>
        <dbReference type="ChEBI" id="CHEBI:57692"/>
    </cofactor>
</comment>
<dbReference type="InterPro" id="IPR045170">
    <property type="entry name" value="MTOX"/>
</dbReference>
<keyword evidence="5" id="KW-0274">FAD</keyword>
<dbReference type="NCBIfam" id="NF008425">
    <property type="entry name" value="PRK11259.1"/>
    <property type="match status" value="1"/>
</dbReference>
<protein>
    <recommendedName>
        <fullName evidence="3">sarcosine oxidasee (formaldehyde-forming)</fullName>
        <ecNumber evidence="3">1.5.3.1</ecNumber>
    </recommendedName>
</protein>
<dbReference type="SUPFAM" id="SSF54373">
    <property type="entry name" value="FAD-linked reductases, C-terminal domain"/>
    <property type="match status" value="1"/>
</dbReference>
<accession>A0AA39GHW7</accession>
<dbReference type="PANTHER" id="PTHR10961:SF7">
    <property type="entry name" value="FAD DEPENDENT OXIDOREDUCTASE DOMAIN-CONTAINING PROTEIN"/>
    <property type="match status" value="1"/>
</dbReference>
<keyword evidence="4" id="KW-0285">Flavoprotein</keyword>
<evidence type="ECO:0000256" key="4">
    <source>
        <dbReference type="ARBA" id="ARBA00022630"/>
    </source>
</evidence>
<dbReference type="EC" id="1.5.3.1" evidence="3"/>
<dbReference type="Proteomes" id="UP001175261">
    <property type="component" value="Unassembled WGS sequence"/>
</dbReference>
<organism evidence="9 10">
    <name type="scientific">Sarocladium strictum</name>
    <name type="common">Black bundle disease fungus</name>
    <name type="synonym">Acremonium strictum</name>
    <dbReference type="NCBI Taxonomy" id="5046"/>
    <lineage>
        <taxon>Eukaryota</taxon>
        <taxon>Fungi</taxon>
        <taxon>Dikarya</taxon>
        <taxon>Ascomycota</taxon>
        <taxon>Pezizomycotina</taxon>
        <taxon>Sordariomycetes</taxon>
        <taxon>Hypocreomycetidae</taxon>
        <taxon>Hypocreales</taxon>
        <taxon>Sarocladiaceae</taxon>
        <taxon>Sarocladium</taxon>
    </lineage>
</organism>